<organism evidence="2 3">
    <name type="scientific">Phytophthora sojae (strain P6497)</name>
    <name type="common">Soybean stem and root rot agent</name>
    <name type="synonym">Phytophthora megasperma f. sp. glycines</name>
    <dbReference type="NCBI Taxonomy" id="1094619"/>
    <lineage>
        <taxon>Eukaryota</taxon>
        <taxon>Sar</taxon>
        <taxon>Stramenopiles</taxon>
        <taxon>Oomycota</taxon>
        <taxon>Peronosporomycetes</taxon>
        <taxon>Peronosporales</taxon>
        <taxon>Peronosporaceae</taxon>
        <taxon>Phytophthora</taxon>
    </lineage>
</organism>
<dbReference type="EMBL" id="JH159157">
    <property type="protein sequence ID" value="EGZ12675.1"/>
    <property type="molecule type" value="Genomic_DNA"/>
</dbReference>
<keyword evidence="3" id="KW-1185">Reference proteome</keyword>
<dbReference type="InParanoid" id="G4ZY15"/>
<dbReference type="Proteomes" id="UP000002640">
    <property type="component" value="Unassembled WGS sequence"/>
</dbReference>
<gene>
    <name evidence="2" type="ORF">PHYSODRAFT_304229</name>
</gene>
<dbReference type="SMR" id="G4ZY15"/>
<protein>
    <submittedName>
        <fullName evidence="2">Uncharacterized protein</fullName>
    </submittedName>
</protein>
<evidence type="ECO:0000256" key="1">
    <source>
        <dbReference type="SAM" id="MobiDB-lite"/>
    </source>
</evidence>
<dbReference type="GeneID" id="20642378"/>
<dbReference type="AlphaFoldDB" id="G4ZY15"/>
<feature type="region of interest" description="Disordered" evidence="1">
    <location>
        <begin position="191"/>
        <end position="287"/>
    </location>
</feature>
<feature type="region of interest" description="Disordered" evidence="1">
    <location>
        <begin position="1"/>
        <end position="29"/>
    </location>
</feature>
<proteinExistence type="predicted"/>
<evidence type="ECO:0000313" key="3">
    <source>
        <dbReference type="Proteomes" id="UP000002640"/>
    </source>
</evidence>
<dbReference type="KEGG" id="psoj:PHYSODRAFT_304229"/>
<evidence type="ECO:0000313" key="2">
    <source>
        <dbReference type="EMBL" id="EGZ12675.1"/>
    </source>
</evidence>
<feature type="compositionally biased region" description="Basic and acidic residues" evidence="1">
    <location>
        <begin position="206"/>
        <end position="216"/>
    </location>
</feature>
<reference evidence="2 3" key="1">
    <citation type="journal article" date="2006" name="Science">
        <title>Phytophthora genome sequences uncover evolutionary origins and mechanisms of pathogenesis.</title>
        <authorList>
            <person name="Tyler B.M."/>
            <person name="Tripathy S."/>
            <person name="Zhang X."/>
            <person name="Dehal P."/>
            <person name="Jiang R.H."/>
            <person name="Aerts A."/>
            <person name="Arredondo F.D."/>
            <person name="Baxter L."/>
            <person name="Bensasson D."/>
            <person name="Beynon J.L."/>
            <person name="Chapman J."/>
            <person name="Damasceno C.M."/>
            <person name="Dorrance A.E."/>
            <person name="Dou D."/>
            <person name="Dickerman A.W."/>
            <person name="Dubchak I.L."/>
            <person name="Garbelotto M."/>
            <person name="Gijzen M."/>
            <person name="Gordon S.G."/>
            <person name="Govers F."/>
            <person name="Grunwald N.J."/>
            <person name="Huang W."/>
            <person name="Ivors K.L."/>
            <person name="Jones R.W."/>
            <person name="Kamoun S."/>
            <person name="Krampis K."/>
            <person name="Lamour K.H."/>
            <person name="Lee M.K."/>
            <person name="McDonald W.H."/>
            <person name="Medina M."/>
            <person name="Meijer H.J."/>
            <person name="Nordberg E.K."/>
            <person name="Maclean D.J."/>
            <person name="Ospina-Giraldo M.D."/>
            <person name="Morris P.F."/>
            <person name="Phuntumart V."/>
            <person name="Putnam N.H."/>
            <person name="Rash S."/>
            <person name="Rose J.K."/>
            <person name="Sakihama Y."/>
            <person name="Salamov A.A."/>
            <person name="Savidor A."/>
            <person name="Scheuring C.F."/>
            <person name="Smith B.M."/>
            <person name="Sobral B.W."/>
            <person name="Terry A."/>
            <person name="Torto-Alalibo T.A."/>
            <person name="Win J."/>
            <person name="Xu Z."/>
            <person name="Zhang H."/>
            <person name="Grigoriev I.V."/>
            <person name="Rokhsar D.S."/>
            <person name="Boore J.L."/>
        </authorList>
    </citation>
    <scope>NUCLEOTIDE SEQUENCE [LARGE SCALE GENOMIC DNA]</scope>
    <source>
        <strain evidence="2 3">P6497</strain>
    </source>
</reference>
<dbReference type="STRING" id="1094619.G4ZY15"/>
<dbReference type="RefSeq" id="XP_009533008.1">
    <property type="nucleotide sequence ID" value="XM_009534713.1"/>
</dbReference>
<accession>G4ZY15</accession>
<feature type="compositionally biased region" description="Low complexity" evidence="1">
    <location>
        <begin position="1"/>
        <end position="20"/>
    </location>
</feature>
<name>G4ZY15_PHYSP</name>
<sequence>MAEATATPSSASPNQAPPSTRNGPPTEEPTLADLLQAQQEDQPANLLADEDSLDCIRAAYERGITDPEQLLALAENAQPNQVRDARFSIKATFSGNLQALSRPKIIANLHLIMDNPQKTQVSSGILRYFLAGPTCPKALIVGGTVCTQFDVEGVLYAVKGKDLPPQYYHLQPSKRSPSCLELSGALYGRQRVAQVGKNPNNMNKQSGEKRAREKETPQPARQTENHEGKVNTIDDMDLSFDSPVELVHSAPPSPTQFPESDFAHPPKRLQSRRIAPPPTPSSETWNSRNFWSHLQDVHPEVECRVTEEHEETLGFQILVASIAPSESVTKSGEYAYYHKKDKSKVKLSPEATMLRENIPEMQKDILESNDQFEREKEALPAAQAAKESKLLTTSPSSDAILREITKNRLAFTIKLSKLMRQKSAMIDEMAWTHLWYRCVNASVPSAKYTFATKWRKMTGAEALTSRESMLASMETLKGEINAPSLDVSLALAFFELLLLAAAPRMFDKDYWIQTLAGSHVPWLLASGTRLLHPTHCWRCCARSVEAMCSSD</sequence>